<reference evidence="1" key="1">
    <citation type="submission" date="2021-03" db="EMBL/GenBank/DDBJ databases">
        <authorList>
            <consortium name="DOE Joint Genome Institute"/>
            <person name="Ahrendt S."/>
            <person name="Looney B.P."/>
            <person name="Miyauchi S."/>
            <person name="Morin E."/>
            <person name="Drula E."/>
            <person name="Courty P.E."/>
            <person name="Chicoki N."/>
            <person name="Fauchery L."/>
            <person name="Kohler A."/>
            <person name="Kuo A."/>
            <person name="Labutti K."/>
            <person name="Pangilinan J."/>
            <person name="Lipzen A."/>
            <person name="Riley R."/>
            <person name="Andreopoulos W."/>
            <person name="He G."/>
            <person name="Johnson J."/>
            <person name="Barry K.W."/>
            <person name="Grigoriev I.V."/>
            <person name="Nagy L."/>
            <person name="Hibbett D."/>
            <person name="Henrissat B."/>
            <person name="Matheny P.B."/>
            <person name="Labbe J."/>
            <person name="Martin F."/>
        </authorList>
    </citation>
    <scope>NUCLEOTIDE SEQUENCE</scope>
    <source>
        <strain evidence="1">HHB10654</strain>
    </source>
</reference>
<evidence type="ECO:0000313" key="1">
    <source>
        <dbReference type="EMBL" id="KAI0068371.1"/>
    </source>
</evidence>
<dbReference type="EMBL" id="MU277188">
    <property type="protein sequence ID" value="KAI0068371.1"/>
    <property type="molecule type" value="Genomic_DNA"/>
</dbReference>
<organism evidence="1 2">
    <name type="scientific">Artomyces pyxidatus</name>
    <dbReference type="NCBI Taxonomy" id="48021"/>
    <lineage>
        <taxon>Eukaryota</taxon>
        <taxon>Fungi</taxon>
        <taxon>Dikarya</taxon>
        <taxon>Basidiomycota</taxon>
        <taxon>Agaricomycotina</taxon>
        <taxon>Agaricomycetes</taxon>
        <taxon>Russulales</taxon>
        <taxon>Auriscalpiaceae</taxon>
        <taxon>Artomyces</taxon>
    </lineage>
</organism>
<evidence type="ECO:0000313" key="2">
    <source>
        <dbReference type="Proteomes" id="UP000814140"/>
    </source>
</evidence>
<accession>A0ACB8TIT2</accession>
<reference evidence="1" key="2">
    <citation type="journal article" date="2022" name="New Phytol.">
        <title>Evolutionary transition to the ectomycorrhizal habit in the genomes of a hyperdiverse lineage of mushroom-forming fungi.</title>
        <authorList>
            <person name="Looney B."/>
            <person name="Miyauchi S."/>
            <person name="Morin E."/>
            <person name="Drula E."/>
            <person name="Courty P.E."/>
            <person name="Kohler A."/>
            <person name="Kuo A."/>
            <person name="LaButti K."/>
            <person name="Pangilinan J."/>
            <person name="Lipzen A."/>
            <person name="Riley R."/>
            <person name="Andreopoulos W."/>
            <person name="He G."/>
            <person name="Johnson J."/>
            <person name="Nolan M."/>
            <person name="Tritt A."/>
            <person name="Barry K.W."/>
            <person name="Grigoriev I.V."/>
            <person name="Nagy L.G."/>
            <person name="Hibbett D."/>
            <person name="Henrissat B."/>
            <person name="Matheny P.B."/>
            <person name="Labbe J."/>
            <person name="Martin F.M."/>
        </authorList>
    </citation>
    <scope>NUCLEOTIDE SEQUENCE</scope>
    <source>
        <strain evidence="1">HHB10654</strain>
    </source>
</reference>
<protein>
    <submittedName>
        <fullName evidence="1">Uncharacterized protein</fullName>
    </submittedName>
</protein>
<sequence>MCTVSFIIYHALYCAVPLVVCASCTRSTYSLSFSAYTVTSRRRTRYPLSTPPTFITFAPAHHSCWGLDQPMQST</sequence>
<comment type="caution">
    <text evidence="1">The sequence shown here is derived from an EMBL/GenBank/DDBJ whole genome shotgun (WGS) entry which is preliminary data.</text>
</comment>
<gene>
    <name evidence="1" type="ORF">BV25DRAFT_1818779</name>
</gene>
<keyword evidence="2" id="KW-1185">Reference proteome</keyword>
<name>A0ACB8TIT2_9AGAM</name>
<dbReference type="Proteomes" id="UP000814140">
    <property type="component" value="Unassembled WGS sequence"/>
</dbReference>
<proteinExistence type="predicted"/>